<reference evidence="1 2" key="1">
    <citation type="submission" date="2019-10" db="EMBL/GenBank/DDBJ databases">
        <title>Assembly and Annotation for the nematode Trichostrongylus colubriformis.</title>
        <authorList>
            <person name="Martin J."/>
        </authorList>
    </citation>
    <scope>NUCLEOTIDE SEQUENCE [LARGE SCALE GENOMIC DNA]</scope>
    <source>
        <strain evidence="1">G859</strain>
        <tissue evidence="1">Whole worm</tissue>
    </source>
</reference>
<name>A0AAN8FG32_TRICO</name>
<keyword evidence="2" id="KW-1185">Reference proteome</keyword>
<proteinExistence type="predicted"/>
<sequence length="28" mass="2948">VFQGYALVKGHTSSSASVLSFQRSCQGC</sequence>
<dbReference type="Proteomes" id="UP001331761">
    <property type="component" value="Unassembled WGS sequence"/>
</dbReference>
<evidence type="ECO:0000313" key="2">
    <source>
        <dbReference type="Proteomes" id="UP001331761"/>
    </source>
</evidence>
<dbReference type="EMBL" id="WIXE01009814">
    <property type="protein sequence ID" value="KAK5978097.1"/>
    <property type="molecule type" value="Genomic_DNA"/>
</dbReference>
<feature type="non-terminal residue" evidence="1">
    <location>
        <position position="1"/>
    </location>
</feature>
<organism evidence="1 2">
    <name type="scientific">Trichostrongylus colubriformis</name>
    <name type="common">Black scour worm</name>
    <dbReference type="NCBI Taxonomy" id="6319"/>
    <lineage>
        <taxon>Eukaryota</taxon>
        <taxon>Metazoa</taxon>
        <taxon>Ecdysozoa</taxon>
        <taxon>Nematoda</taxon>
        <taxon>Chromadorea</taxon>
        <taxon>Rhabditida</taxon>
        <taxon>Rhabditina</taxon>
        <taxon>Rhabditomorpha</taxon>
        <taxon>Strongyloidea</taxon>
        <taxon>Trichostrongylidae</taxon>
        <taxon>Trichostrongylus</taxon>
    </lineage>
</organism>
<evidence type="ECO:0000313" key="1">
    <source>
        <dbReference type="EMBL" id="KAK5978097.1"/>
    </source>
</evidence>
<dbReference type="AlphaFoldDB" id="A0AAN8FG32"/>
<protein>
    <submittedName>
        <fullName evidence="1">Uncharacterized protein</fullName>
    </submittedName>
</protein>
<comment type="caution">
    <text evidence="1">The sequence shown here is derived from an EMBL/GenBank/DDBJ whole genome shotgun (WGS) entry which is preliminary data.</text>
</comment>
<gene>
    <name evidence="1" type="ORF">GCK32_022654</name>
</gene>
<accession>A0AAN8FG32</accession>